<feature type="region of interest" description="Disordered" evidence="1">
    <location>
        <begin position="22"/>
        <end position="55"/>
    </location>
</feature>
<proteinExistence type="predicted"/>
<keyword evidence="2" id="KW-0732">Signal</keyword>
<evidence type="ECO:0000256" key="2">
    <source>
        <dbReference type="SAM" id="SignalP"/>
    </source>
</evidence>
<evidence type="ECO:0000256" key="1">
    <source>
        <dbReference type="SAM" id="MobiDB-lite"/>
    </source>
</evidence>
<dbReference type="EMBL" id="SUNJ01001070">
    <property type="protein sequence ID" value="TPP67103.1"/>
    <property type="molecule type" value="Genomic_DNA"/>
</dbReference>
<dbReference type="AlphaFoldDB" id="A0A504Z002"/>
<feature type="signal peptide" evidence="2">
    <location>
        <begin position="1"/>
        <end position="18"/>
    </location>
</feature>
<feature type="compositionally biased region" description="Basic and acidic residues" evidence="1">
    <location>
        <begin position="22"/>
        <end position="35"/>
    </location>
</feature>
<comment type="caution">
    <text evidence="3">The sequence shown here is derived from an EMBL/GenBank/DDBJ whole genome shotgun (WGS) entry which is preliminary data.</text>
</comment>
<reference evidence="3 4" key="1">
    <citation type="submission" date="2019-04" db="EMBL/GenBank/DDBJ databases">
        <title>Annotation for the trematode Fasciola gigantica.</title>
        <authorList>
            <person name="Choi Y.-J."/>
        </authorList>
    </citation>
    <scope>NUCLEOTIDE SEQUENCE [LARGE SCALE GENOMIC DNA]</scope>
    <source>
        <strain evidence="3">Uganda_cow_1</strain>
    </source>
</reference>
<name>A0A504Z002_FASGI</name>
<organism evidence="3 4">
    <name type="scientific">Fasciola gigantica</name>
    <name type="common">Giant liver fluke</name>
    <dbReference type="NCBI Taxonomy" id="46835"/>
    <lineage>
        <taxon>Eukaryota</taxon>
        <taxon>Metazoa</taxon>
        <taxon>Spiralia</taxon>
        <taxon>Lophotrochozoa</taxon>
        <taxon>Platyhelminthes</taxon>
        <taxon>Trematoda</taxon>
        <taxon>Digenea</taxon>
        <taxon>Plagiorchiida</taxon>
        <taxon>Echinostomata</taxon>
        <taxon>Echinostomatoidea</taxon>
        <taxon>Fasciolidae</taxon>
        <taxon>Fasciola</taxon>
    </lineage>
</organism>
<protein>
    <submittedName>
        <fullName evidence="3">Uncharacterized protein</fullName>
    </submittedName>
</protein>
<accession>A0A504Z002</accession>
<keyword evidence="4" id="KW-1185">Reference proteome</keyword>
<evidence type="ECO:0000313" key="3">
    <source>
        <dbReference type="EMBL" id="TPP67103.1"/>
    </source>
</evidence>
<feature type="chain" id="PRO_5021287272" evidence="2">
    <location>
        <begin position="19"/>
        <end position="66"/>
    </location>
</feature>
<evidence type="ECO:0000313" key="4">
    <source>
        <dbReference type="Proteomes" id="UP000316759"/>
    </source>
</evidence>
<sequence length="66" mass="7393">MIWLFLGLFLILHGDSDADDKFFSSDGHQDTKEKEEQDETSLPATDSKLGHEFDPDGELGASFFIT</sequence>
<dbReference type="Proteomes" id="UP000316759">
    <property type="component" value="Unassembled WGS sequence"/>
</dbReference>
<gene>
    <name evidence="3" type="ORF">FGIG_02907</name>
</gene>